<dbReference type="EMBL" id="JAHWDQ010000004">
    <property type="protein sequence ID" value="MBW2942061.1"/>
    <property type="molecule type" value="Genomic_DNA"/>
</dbReference>
<evidence type="ECO:0008006" key="6">
    <source>
        <dbReference type="Google" id="ProtNLM"/>
    </source>
</evidence>
<feature type="region of interest" description="Disordered" evidence="2">
    <location>
        <begin position="1"/>
        <end position="38"/>
    </location>
</feature>
<dbReference type="Proteomes" id="UP001166291">
    <property type="component" value="Unassembled WGS sequence"/>
</dbReference>
<keyword evidence="1" id="KW-0175">Coiled coil</keyword>
<evidence type="ECO:0000256" key="3">
    <source>
        <dbReference type="SAM" id="Phobius"/>
    </source>
</evidence>
<dbReference type="RefSeq" id="WP_219044302.1">
    <property type="nucleotide sequence ID" value="NZ_JAHWDQ010000004.1"/>
</dbReference>
<proteinExistence type="predicted"/>
<protein>
    <recommendedName>
        <fullName evidence="6">Chromosome partition protein Smc</fullName>
    </recommendedName>
</protein>
<keyword evidence="3" id="KW-1133">Transmembrane helix</keyword>
<name>A0ABS6VUT7_9GAMM</name>
<feature type="transmembrane region" description="Helical" evidence="3">
    <location>
        <begin position="46"/>
        <end position="66"/>
    </location>
</feature>
<keyword evidence="3" id="KW-0472">Membrane</keyword>
<evidence type="ECO:0000256" key="1">
    <source>
        <dbReference type="SAM" id="Coils"/>
    </source>
</evidence>
<accession>A0ABS6VUT7</accession>
<evidence type="ECO:0000256" key="2">
    <source>
        <dbReference type="SAM" id="MobiDB-lite"/>
    </source>
</evidence>
<comment type="caution">
    <text evidence="4">The sequence shown here is derived from an EMBL/GenBank/DDBJ whole genome shotgun (WGS) entry which is preliminary data.</text>
</comment>
<reference evidence="4" key="1">
    <citation type="submission" date="2021-07" db="EMBL/GenBank/DDBJ databases">
        <title>Zhongshania sp. CAU 1632 isolated from seawater.</title>
        <authorList>
            <person name="Kim W."/>
        </authorList>
    </citation>
    <scope>NUCLEOTIDE SEQUENCE</scope>
    <source>
        <strain evidence="4">CAU 1632</strain>
    </source>
</reference>
<gene>
    <name evidence="4" type="ORF">KXJ70_14795</name>
</gene>
<sequence>MSTDRQEPKISLSIDDEDIIPPAAPKKPSQASMPQGEPAKAGGGGFVMFMLTVLVLLLSGVAYYLYDQLSATQTQLLASQDRLDALEMRLSSADESISESTVTTSVKLNELDQEVRKLWDNVWKKQKDELAQHEATLAKQQSEMDKSLKRIVALEAKLKTSDEQLNKIAKSYNSDRESFTSMSGKLDRVIAQAEVNKKELLNMGKQVASGGGLDARVKDVERRITQNEEWLDSVNAFRKQVNRDIESMRQTMTQYHSGSPAPR</sequence>
<keyword evidence="5" id="KW-1185">Reference proteome</keyword>
<evidence type="ECO:0000313" key="4">
    <source>
        <dbReference type="EMBL" id="MBW2942061.1"/>
    </source>
</evidence>
<feature type="coiled-coil region" evidence="1">
    <location>
        <begin position="123"/>
        <end position="164"/>
    </location>
</feature>
<keyword evidence="3" id="KW-0812">Transmembrane</keyword>
<organism evidence="4 5">
    <name type="scientific">Zhongshania aquimaris</name>
    <dbReference type="NCBI Taxonomy" id="2857107"/>
    <lineage>
        <taxon>Bacteria</taxon>
        <taxon>Pseudomonadati</taxon>
        <taxon>Pseudomonadota</taxon>
        <taxon>Gammaproteobacteria</taxon>
        <taxon>Cellvibrionales</taxon>
        <taxon>Spongiibacteraceae</taxon>
        <taxon>Zhongshania</taxon>
    </lineage>
</organism>
<evidence type="ECO:0000313" key="5">
    <source>
        <dbReference type="Proteomes" id="UP001166291"/>
    </source>
</evidence>